<dbReference type="RefSeq" id="WP_214387966.1">
    <property type="nucleotide sequence ID" value="NZ_JAFLWW010000002.1"/>
</dbReference>
<dbReference type="EMBL" id="JAFLWW010000002">
    <property type="protein sequence ID" value="MBT1155693.1"/>
    <property type="molecule type" value="Genomic_DNA"/>
</dbReference>
<dbReference type="InterPro" id="IPR036162">
    <property type="entry name" value="Resolvase-like_N_sf"/>
</dbReference>
<gene>
    <name evidence="7" type="ORF">J1C56_08815</name>
</gene>
<comment type="caution">
    <text evidence="7">The sequence shown here is derived from an EMBL/GenBank/DDBJ whole genome shotgun (WGS) entry which is preliminary data.</text>
</comment>
<dbReference type="Pfam" id="PF00239">
    <property type="entry name" value="Resolvase"/>
    <property type="match status" value="1"/>
</dbReference>
<dbReference type="Proteomes" id="UP001138921">
    <property type="component" value="Unassembled WGS sequence"/>
</dbReference>
<dbReference type="Pfam" id="PF02796">
    <property type="entry name" value="HTH_7"/>
    <property type="match status" value="1"/>
</dbReference>
<dbReference type="PANTHER" id="PTHR30461:SF26">
    <property type="entry name" value="RESOLVASE HOMOLOG YNEB"/>
    <property type="match status" value="1"/>
</dbReference>
<dbReference type="SUPFAM" id="SSF53041">
    <property type="entry name" value="Resolvase-like"/>
    <property type="match status" value="1"/>
</dbReference>
<keyword evidence="4" id="KW-0233">DNA recombination</keyword>
<proteinExistence type="inferred from homology"/>
<evidence type="ECO:0000256" key="4">
    <source>
        <dbReference type="ARBA" id="ARBA00023172"/>
    </source>
</evidence>
<feature type="domain" description="Resolvase/invertase-type recombinase catalytic" evidence="6">
    <location>
        <begin position="1"/>
        <end position="140"/>
    </location>
</feature>
<dbReference type="PROSITE" id="PS51736">
    <property type="entry name" value="RECOMBINASES_3"/>
    <property type="match status" value="1"/>
</dbReference>
<evidence type="ECO:0000256" key="3">
    <source>
        <dbReference type="ARBA" id="ARBA00023125"/>
    </source>
</evidence>
<accession>A0A9X1A9D1</accession>
<dbReference type="SUPFAM" id="SSF46689">
    <property type="entry name" value="Homeodomain-like"/>
    <property type="match status" value="1"/>
</dbReference>
<reference evidence="7" key="2">
    <citation type="submission" date="2021-03" db="EMBL/GenBank/DDBJ databases">
        <authorList>
            <person name="Artuso I."/>
            <person name="Turrini P."/>
            <person name="Pirolo M."/>
            <person name="Lugli G.A."/>
            <person name="Ventura M."/>
            <person name="Visca P."/>
        </authorList>
    </citation>
    <scope>NUCLEOTIDE SEQUENCE</scope>
    <source>
        <strain evidence="7">LMG 26462</strain>
    </source>
</reference>
<evidence type="ECO:0000256" key="5">
    <source>
        <dbReference type="PIRSR" id="PIRSR606118-50"/>
    </source>
</evidence>
<comment type="similarity">
    <text evidence="1">Belongs to the site-specific recombinase resolvase family.</text>
</comment>
<feature type="active site" description="O-(5'-phospho-DNA)-serine intermediate" evidence="5">
    <location>
        <position position="9"/>
    </location>
</feature>
<dbReference type="GO" id="GO:0015074">
    <property type="term" value="P:DNA integration"/>
    <property type="evidence" value="ECO:0007669"/>
    <property type="project" value="UniProtKB-KW"/>
</dbReference>
<evidence type="ECO:0000259" key="6">
    <source>
        <dbReference type="PROSITE" id="PS51736"/>
    </source>
</evidence>
<sequence length="187" mass="20350">MKYGYARTSTSDQTAGLAAQVATLEAAGCEEIVQEHASAVGEREAFDILMLHKLRRGDTLVVTKMDRLARSIGKLLTIVETLEAKGVALTILDFNKGESVNTGTPSGKLMLTMFGAFAEFERSNMLERQRVGIDKAKGEGKYTGRKPTAMNQRERIVAMDAEGMTRTAIAEKLGISERSVYRALGST</sequence>
<evidence type="ECO:0000256" key="2">
    <source>
        <dbReference type="ARBA" id="ARBA00022908"/>
    </source>
</evidence>
<dbReference type="PROSITE" id="PS00398">
    <property type="entry name" value="RECOMBINASES_2"/>
    <property type="match status" value="1"/>
</dbReference>
<evidence type="ECO:0000313" key="7">
    <source>
        <dbReference type="EMBL" id="MBT1155693.1"/>
    </source>
</evidence>
<dbReference type="GO" id="GO:0000150">
    <property type="term" value="F:DNA strand exchange activity"/>
    <property type="evidence" value="ECO:0007669"/>
    <property type="project" value="InterPro"/>
</dbReference>
<dbReference type="Gene3D" id="3.40.50.1390">
    <property type="entry name" value="Resolvase, N-terminal catalytic domain"/>
    <property type="match status" value="1"/>
</dbReference>
<protein>
    <submittedName>
        <fullName evidence="7">Recombinase family protein</fullName>
    </submittedName>
</protein>
<dbReference type="InterPro" id="IPR006119">
    <property type="entry name" value="Resolv_N"/>
</dbReference>
<keyword evidence="2" id="KW-0229">DNA integration</keyword>
<dbReference type="AlphaFoldDB" id="A0A9X1A9D1"/>
<keyword evidence="8" id="KW-1185">Reference proteome</keyword>
<dbReference type="InterPro" id="IPR006120">
    <property type="entry name" value="Resolvase_HTH_dom"/>
</dbReference>
<name>A0A9X1A9D1_9HYPH</name>
<dbReference type="InterPro" id="IPR006118">
    <property type="entry name" value="Recombinase_CS"/>
</dbReference>
<dbReference type="GO" id="GO:0003677">
    <property type="term" value="F:DNA binding"/>
    <property type="evidence" value="ECO:0007669"/>
    <property type="project" value="UniProtKB-KW"/>
</dbReference>
<evidence type="ECO:0000313" key="8">
    <source>
        <dbReference type="Proteomes" id="UP001138921"/>
    </source>
</evidence>
<dbReference type="InterPro" id="IPR050639">
    <property type="entry name" value="SSR_resolvase"/>
</dbReference>
<dbReference type="CDD" id="cd03768">
    <property type="entry name" value="SR_ResInv"/>
    <property type="match status" value="1"/>
</dbReference>
<organism evidence="7 8">
    <name type="scientific">Aminobacter anthyllidis</name>
    <dbReference type="NCBI Taxonomy" id="1035067"/>
    <lineage>
        <taxon>Bacteria</taxon>
        <taxon>Pseudomonadati</taxon>
        <taxon>Pseudomonadota</taxon>
        <taxon>Alphaproteobacteria</taxon>
        <taxon>Hyphomicrobiales</taxon>
        <taxon>Phyllobacteriaceae</taxon>
        <taxon>Aminobacter</taxon>
    </lineage>
</organism>
<dbReference type="PANTHER" id="PTHR30461">
    <property type="entry name" value="DNA-INVERTASE FROM LAMBDOID PROPHAGE"/>
    <property type="match status" value="1"/>
</dbReference>
<dbReference type="InterPro" id="IPR009057">
    <property type="entry name" value="Homeodomain-like_sf"/>
</dbReference>
<keyword evidence="3" id="KW-0238">DNA-binding</keyword>
<evidence type="ECO:0000256" key="1">
    <source>
        <dbReference type="ARBA" id="ARBA00009913"/>
    </source>
</evidence>
<reference evidence="7" key="1">
    <citation type="journal article" date="2021" name="Microorganisms">
        <title>Phylogenomic Reconstruction and Metabolic Potential of the Genus Aminobacter.</title>
        <authorList>
            <person name="Artuso I."/>
            <person name="Turrini P."/>
            <person name="Pirolo M."/>
            <person name="Lugli G.A."/>
            <person name="Ventura M."/>
            <person name="Visca P."/>
        </authorList>
    </citation>
    <scope>NUCLEOTIDE SEQUENCE</scope>
    <source>
        <strain evidence="7">LMG 26462</strain>
    </source>
</reference>
<dbReference type="SMART" id="SM00857">
    <property type="entry name" value="Resolvase"/>
    <property type="match status" value="1"/>
</dbReference>
<dbReference type="Gene3D" id="1.10.10.60">
    <property type="entry name" value="Homeodomain-like"/>
    <property type="match status" value="1"/>
</dbReference>